<accession>A0A9P6DZ11</accession>
<dbReference type="GO" id="GO:0046872">
    <property type="term" value="F:metal ion binding"/>
    <property type="evidence" value="ECO:0007669"/>
    <property type="project" value="UniProtKB-KW"/>
</dbReference>
<evidence type="ECO:0000256" key="16">
    <source>
        <dbReference type="SAM" id="MobiDB-lite"/>
    </source>
</evidence>
<evidence type="ECO:0000256" key="12">
    <source>
        <dbReference type="ARBA" id="ARBA00023316"/>
    </source>
</evidence>
<dbReference type="GO" id="GO:0006032">
    <property type="term" value="P:chitin catabolic process"/>
    <property type="evidence" value="ECO:0007669"/>
    <property type="project" value="UniProtKB-KW"/>
</dbReference>
<reference evidence="18" key="1">
    <citation type="journal article" date="2020" name="Nat. Commun.">
        <title>Large-scale genome sequencing of mycorrhizal fungi provides insights into the early evolution of symbiotic traits.</title>
        <authorList>
            <person name="Miyauchi S."/>
            <person name="Kiss E."/>
            <person name="Kuo A."/>
            <person name="Drula E."/>
            <person name="Kohler A."/>
            <person name="Sanchez-Garcia M."/>
            <person name="Morin E."/>
            <person name="Andreopoulos B."/>
            <person name="Barry K.W."/>
            <person name="Bonito G."/>
            <person name="Buee M."/>
            <person name="Carver A."/>
            <person name="Chen C."/>
            <person name="Cichocki N."/>
            <person name="Clum A."/>
            <person name="Culley D."/>
            <person name="Crous P.W."/>
            <person name="Fauchery L."/>
            <person name="Girlanda M."/>
            <person name="Hayes R.D."/>
            <person name="Keri Z."/>
            <person name="LaButti K."/>
            <person name="Lipzen A."/>
            <person name="Lombard V."/>
            <person name="Magnuson J."/>
            <person name="Maillard F."/>
            <person name="Murat C."/>
            <person name="Nolan M."/>
            <person name="Ohm R.A."/>
            <person name="Pangilinan J."/>
            <person name="Pereira M.F."/>
            <person name="Perotto S."/>
            <person name="Peter M."/>
            <person name="Pfister S."/>
            <person name="Riley R."/>
            <person name="Sitrit Y."/>
            <person name="Stielow J.B."/>
            <person name="Szollosi G."/>
            <person name="Zifcakova L."/>
            <person name="Stursova M."/>
            <person name="Spatafora J.W."/>
            <person name="Tedersoo L."/>
            <person name="Vaario L.M."/>
            <person name="Yamada A."/>
            <person name="Yan M."/>
            <person name="Wang P."/>
            <person name="Xu J."/>
            <person name="Bruns T."/>
            <person name="Baldrian P."/>
            <person name="Vilgalys R."/>
            <person name="Dunand C."/>
            <person name="Henrissat B."/>
            <person name="Grigoriev I.V."/>
            <person name="Hibbett D."/>
            <person name="Nagy L.G."/>
            <person name="Martin F.M."/>
        </authorList>
    </citation>
    <scope>NUCLEOTIDE SEQUENCE</scope>
    <source>
        <strain evidence="18">UP504</strain>
    </source>
</reference>
<evidence type="ECO:0000256" key="6">
    <source>
        <dbReference type="ARBA" id="ARBA00022801"/>
    </source>
</evidence>
<dbReference type="Gene3D" id="3.20.20.370">
    <property type="entry name" value="Glycoside hydrolase/deacetylase"/>
    <property type="match status" value="1"/>
</dbReference>
<evidence type="ECO:0000256" key="15">
    <source>
        <dbReference type="ARBA" id="ARBA00048494"/>
    </source>
</evidence>
<keyword evidence="8" id="KW-0472">Membrane</keyword>
<keyword evidence="19" id="KW-1185">Reference proteome</keyword>
<keyword evidence="10" id="KW-0170">Cobalt</keyword>
<dbReference type="PANTHER" id="PTHR10587:SF133">
    <property type="entry name" value="CHITIN DEACETYLASE 1-RELATED"/>
    <property type="match status" value="1"/>
</dbReference>
<dbReference type="InterPro" id="IPR011330">
    <property type="entry name" value="Glyco_hydro/deAcase_b/a-brl"/>
</dbReference>
<evidence type="ECO:0000256" key="5">
    <source>
        <dbReference type="ARBA" id="ARBA00022723"/>
    </source>
</evidence>
<evidence type="ECO:0000256" key="9">
    <source>
        <dbReference type="ARBA" id="ARBA00023277"/>
    </source>
</evidence>
<evidence type="ECO:0000256" key="14">
    <source>
        <dbReference type="ARBA" id="ARBA00024056"/>
    </source>
</evidence>
<sequence length="423" mass="44470">MIISWTQISVTLRTEPASTSSTLSASSTPAPSTATLDGNAIPPLEQITSGMPIQGTVNMFTSFAAGASPPVSGAPPLPTISIVTSNYPALDIIPPTNSSLVQGWLAKIAAANIPNIPKTTDGSCASDPQLVANASASGSCWWTCGGCLRDTDISVCPDKGLGAPYTPHLINYLNQNQLKATFFVVGSRVISRPDMLQTEYMLGHELSVHTWSHPPLTSLTNEQIVAELAWTMKSIKDVTGVTPNTFRPPYGDLDDRVRAIAAAMGLRPIQWTNVGSTEFDTDDWKIPGGTATGLSSYAAFQNILSLQSNLSTGFIVLEHDLYQQTVDMAIGYFLPLAFNESLKLEAINVCLGNPLADSYIETASNVTVTVSGSHTITVSRATSTSTATQGGQGGPKSSASLNTPSRGMFVSLGLIVVGAVFLG</sequence>
<comment type="cofactor">
    <cofactor evidence="1">
        <name>Co(2+)</name>
        <dbReference type="ChEBI" id="CHEBI:48828"/>
    </cofactor>
</comment>
<proteinExistence type="predicted"/>
<comment type="catalytic activity">
    <reaction evidence="15">
        <text>[(1-&gt;4)-N-acetyl-beta-D-glucosaminyl](n) + n H2O = chitosan + n acetate</text>
        <dbReference type="Rhea" id="RHEA:10464"/>
        <dbReference type="Rhea" id="RHEA-COMP:9593"/>
        <dbReference type="Rhea" id="RHEA-COMP:9597"/>
        <dbReference type="ChEBI" id="CHEBI:15377"/>
        <dbReference type="ChEBI" id="CHEBI:17029"/>
        <dbReference type="ChEBI" id="CHEBI:30089"/>
        <dbReference type="ChEBI" id="CHEBI:57704"/>
        <dbReference type="EC" id="3.5.1.41"/>
    </reaction>
    <physiologicalReaction direction="left-to-right" evidence="15">
        <dbReference type="Rhea" id="RHEA:10465"/>
    </physiologicalReaction>
</comment>
<dbReference type="EC" id="3.5.1.41" evidence="14"/>
<comment type="caution">
    <text evidence="18">The sequence shown here is derived from an EMBL/GenBank/DDBJ whole genome shotgun (WGS) entry which is preliminary data.</text>
</comment>
<keyword evidence="4" id="KW-0336">GPI-anchor</keyword>
<evidence type="ECO:0000256" key="11">
    <source>
        <dbReference type="ARBA" id="ARBA00023288"/>
    </source>
</evidence>
<name>A0A9P6DZ11_9AGAM</name>
<dbReference type="GO" id="GO:0004099">
    <property type="term" value="F:chitin deacetylase activity"/>
    <property type="evidence" value="ECO:0007669"/>
    <property type="project" value="UniProtKB-EC"/>
</dbReference>
<evidence type="ECO:0000313" key="18">
    <source>
        <dbReference type="EMBL" id="KAF9519007.1"/>
    </source>
</evidence>
<dbReference type="InterPro" id="IPR050248">
    <property type="entry name" value="Polysacc_deacetylase_ArnD"/>
</dbReference>
<dbReference type="InterPro" id="IPR002509">
    <property type="entry name" value="NODB_dom"/>
</dbReference>
<dbReference type="SUPFAM" id="SSF88713">
    <property type="entry name" value="Glycoside hydrolase/deacetylase"/>
    <property type="match status" value="1"/>
</dbReference>
<evidence type="ECO:0000259" key="17">
    <source>
        <dbReference type="PROSITE" id="PS51677"/>
    </source>
</evidence>
<dbReference type="AlphaFoldDB" id="A0A9P6DZ11"/>
<keyword evidence="6" id="KW-0378">Hydrolase</keyword>
<evidence type="ECO:0000256" key="10">
    <source>
        <dbReference type="ARBA" id="ARBA00023285"/>
    </source>
</evidence>
<organism evidence="18 19">
    <name type="scientific">Hydnum rufescens UP504</name>
    <dbReference type="NCBI Taxonomy" id="1448309"/>
    <lineage>
        <taxon>Eukaryota</taxon>
        <taxon>Fungi</taxon>
        <taxon>Dikarya</taxon>
        <taxon>Basidiomycota</taxon>
        <taxon>Agaricomycotina</taxon>
        <taxon>Agaricomycetes</taxon>
        <taxon>Cantharellales</taxon>
        <taxon>Hydnaceae</taxon>
        <taxon>Hydnum</taxon>
    </lineage>
</organism>
<evidence type="ECO:0000256" key="1">
    <source>
        <dbReference type="ARBA" id="ARBA00001941"/>
    </source>
</evidence>
<feature type="region of interest" description="Disordered" evidence="16">
    <location>
        <begin position="16"/>
        <end position="37"/>
    </location>
</feature>
<dbReference type="OrthoDB" id="407355at2759"/>
<dbReference type="PANTHER" id="PTHR10587">
    <property type="entry name" value="GLYCOSYL TRANSFERASE-RELATED"/>
    <property type="match status" value="1"/>
</dbReference>
<keyword evidence="3" id="KW-1003">Cell membrane</keyword>
<evidence type="ECO:0000256" key="13">
    <source>
        <dbReference type="ARBA" id="ARBA00023326"/>
    </source>
</evidence>
<dbReference type="EMBL" id="MU128920">
    <property type="protein sequence ID" value="KAF9519007.1"/>
    <property type="molecule type" value="Genomic_DNA"/>
</dbReference>
<keyword evidence="12" id="KW-0961">Cell wall biogenesis/degradation</keyword>
<keyword evidence="5" id="KW-0479">Metal-binding</keyword>
<feature type="domain" description="NodB homology" evidence="17">
    <location>
        <begin position="151"/>
        <end position="350"/>
    </location>
</feature>
<dbReference type="GO" id="GO:0000272">
    <property type="term" value="P:polysaccharide catabolic process"/>
    <property type="evidence" value="ECO:0007669"/>
    <property type="project" value="UniProtKB-KW"/>
</dbReference>
<dbReference type="Pfam" id="PF01522">
    <property type="entry name" value="Polysacc_deac_1"/>
    <property type="match status" value="1"/>
</dbReference>
<keyword evidence="7" id="KW-0146">Chitin degradation</keyword>
<evidence type="ECO:0000256" key="4">
    <source>
        <dbReference type="ARBA" id="ARBA00022622"/>
    </source>
</evidence>
<evidence type="ECO:0000256" key="7">
    <source>
        <dbReference type="ARBA" id="ARBA00023024"/>
    </source>
</evidence>
<dbReference type="GO" id="GO:0098552">
    <property type="term" value="C:side of membrane"/>
    <property type="evidence" value="ECO:0007669"/>
    <property type="project" value="UniProtKB-KW"/>
</dbReference>
<dbReference type="PROSITE" id="PS51677">
    <property type="entry name" value="NODB"/>
    <property type="match status" value="1"/>
</dbReference>
<evidence type="ECO:0000313" key="19">
    <source>
        <dbReference type="Proteomes" id="UP000886523"/>
    </source>
</evidence>
<keyword evidence="9" id="KW-0119">Carbohydrate metabolism</keyword>
<gene>
    <name evidence="18" type="ORF">BS47DRAFT_1370868</name>
</gene>
<feature type="region of interest" description="Disordered" evidence="16">
    <location>
        <begin position="381"/>
        <end position="402"/>
    </location>
</feature>
<dbReference type="GO" id="GO:0071555">
    <property type="term" value="P:cell wall organization"/>
    <property type="evidence" value="ECO:0007669"/>
    <property type="project" value="UniProtKB-KW"/>
</dbReference>
<evidence type="ECO:0000256" key="2">
    <source>
        <dbReference type="ARBA" id="ARBA00004609"/>
    </source>
</evidence>
<protein>
    <recommendedName>
        <fullName evidence="14">chitin deacetylase</fullName>
        <ecNumber evidence="14">3.5.1.41</ecNumber>
    </recommendedName>
</protein>
<comment type="subcellular location">
    <subcellularLocation>
        <location evidence="2">Cell membrane</location>
        <topology evidence="2">Lipid-anchor</topology>
        <topology evidence="2">GPI-anchor</topology>
    </subcellularLocation>
</comment>
<keyword evidence="11" id="KW-0449">Lipoprotein</keyword>
<keyword evidence="13" id="KW-0624">Polysaccharide degradation</keyword>
<dbReference type="Proteomes" id="UP000886523">
    <property type="component" value="Unassembled WGS sequence"/>
</dbReference>
<evidence type="ECO:0000256" key="3">
    <source>
        <dbReference type="ARBA" id="ARBA00022475"/>
    </source>
</evidence>
<dbReference type="GO" id="GO:0009272">
    <property type="term" value="P:fungal-type cell wall biogenesis"/>
    <property type="evidence" value="ECO:0007669"/>
    <property type="project" value="UniProtKB-ARBA"/>
</dbReference>
<evidence type="ECO:0000256" key="8">
    <source>
        <dbReference type="ARBA" id="ARBA00023136"/>
    </source>
</evidence>
<dbReference type="GO" id="GO:0005886">
    <property type="term" value="C:plasma membrane"/>
    <property type="evidence" value="ECO:0007669"/>
    <property type="project" value="UniProtKB-SubCell"/>
</dbReference>
<feature type="compositionally biased region" description="Low complexity" evidence="16">
    <location>
        <begin position="16"/>
        <end position="36"/>
    </location>
</feature>
<keyword evidence="4" id="KW-0325">Glycoprotein</keyword>